<dbReference type="HAMAP" id="MF_00115">
    <property type="entry name" value="MscL"/>
    <property type="match status" value="1"/>
</dbReference>
<dbReference type="PANTHER" id="PTHR30266">
    <property type="entry name" value="MECHANOSENSITIVE CHANNEL MSCL"/>
    <property type="match status" value="1"/>
</dbReference>
<evidence type="ECO:0000256" key="9">
    <source>
        <dbReference type="HAMAP-Rule" id="MF_00115"/>
    </source>
</evidence>
<evidence type="ECO:0000256" key="3">
    <source>
        <dbReference type="ARBA" id="ARBA00022475"/>
    </source>
</evidence>
<comment type="similarity">
    <text evidence="9">Belongs to the MscL family.</text>
</comment>
<dbReference type="PRINTS" id="PR01264">
    <property type="entry name" value="MECHCHANNEL"/>
</dbReference>
<evidence type="ECO:0000256" key="5">
    <source>
        <dbReference type="ARBA" id="ARBA00022989"/>
    </source>
</evidence>
<dbReference type="PANTHER" id="PTHR30266:SF2">
    <property type="entry name" value="LARGE-CONDUCTANCE MECHANOSENSITIVE CHANNEL"/>
    <property type="match status" value="1"/>
</dbReference>
<keyword evidence="5 9" id="KW-1133">Transmembrane helix</keyword>
<comment type="function">
    <text evidence="9">Channel that opens in response to stretch forces in the membrane lipid bilayer. May participate in the regulation of osmotic pressure changes within the cell.</text>
</comment>
<protein>
    <recommendedName>
        <fullName evidence="9">Large-conductance mechanosensitive channel</fullName>
    </recommendedName>
</protein>
<dbReference type="SUPFAM" id="SSF81330">
    <property type="entry name" value="Gated mechanosensitive channel"/>
    <property type="match status" value="1"/>
</dbReference>
<keyword evidence="2 9" id="KW-0813">Transport</keyword>
<keyword evidence="7 9" id="KW-0472">Membrane</keyword>
<evidence type="ECO:0000256" key="4">
    <source>
        <dbReference type="ARBA" id="ARBA00022692"/>
    </source>
</evidence>
<comment type="caution">
    <text evidence="10">The sequence shown here is derived from an EMBL/GenBank/DDBJ whole genome shotgun (WGS) entry which is preliminary data.</text>
</comment>
<dbReference type="AlphaFoldDB" id="A0A2W4WHU0"/>
<comment type="subcellular location">
    <subcellularLocation>
        <location evidence="9">Cell membrane</location>
        <topology evidence="9">Multi-pass membrane protein</topology>
    </subcellularLocation>
    <subcellularLocation>
        <location evidence="1">Membrane</location>
        <topology evidence="1">Multi-pass membrane protein</topology>
    </subcellularLocation>
</comment>
<dbReference type="Gene3D" id="1.10.1200.120">
    <property type="entry name" value="Large-conductance mechanosensitive channel, MscL, domain 1"/>
    <property type="match status" value="1"/>
</dbReference>
<keyword evidence="3 9" id="KW-1003">Cell membrane</keyword>
<reference evidence="11" key="1">
    <citation type="submission" date="2018-04" db="EMBL/GenBank/DDBJ databases">
        <authorList>
            <person name="Cornet L."/>
        </authorList>
    </citation>
    <scope>NUCLEOTIDE SEQUENCE [LARGE SCALE GENOMIC DNA]</scope>
</reference>
<dbReference type="InterPro" id="IPR001185">
    <property type="entry name" value="MS_channel"/>
</dbReference>
<sequence length="146" mass="15755">MANGVGGRRIRVSSVWEDFKAFALKGSVVDLAVAVIIGTAFGAIISSLVEDILMPAIINPLLSQAGTDWREAVVGPGIRLGSFFGTIIDFLIIALVLYVIIRGFERLKRRAALEAAAAAAAEPSIEEKLNDTLTRLTDYLESRPRQ</sequence>
<dbReference type="GO" id="GO:0008381">
    <property type="term" value="F:mechanosensitive monoatomic ion channel activity"/>
    <property type="evidence" value="ECO:0007669"/>
    <property type="project" value="UniProtKB-UniRule"/>
</dbReference>
<keyword evidence="4 9" id="KW-0812">Transmembrane</keyword>
<organism evidence="10 11">
    <name type="scientific">Shackletoniella antarctica</name>
    <dbReference type="NCBI Taxonomy" id="268115"/>
    <lineage>
        <taxon>Bacteria</taxon>
        <taxon>Bacillati</taxon>
        <taxon>Cyanobacteriota</taxon>
        <taxon>Cyanophyceae</taxon>
        <taxon>Oculatellales</taxon>
        <taxon>Oculatellaceae</taxon>
        <taxon>Shackletoniella</taxon>
    </lineage>
</organism>
<reference evidence="10 11" key="2">
    <citation type="submission" date="2018-06" db="EMBL/GenBank/DDBJ databases">
        <title>Metagenomic assembly of (sub)arctic Cyanobacteria and their associated microbiome from non-axenic cultures.</title>
        <authorList>
            <person name="Baurain D."/>
        </authorList>
    </citation>
    <scope>NUCLEOTIDE SEQUENCE [LARGE SCALE GENOMIC DNA]</scope>
    <source>
        <strain evidence="10">ULC041bin1</strain>
    </source>
</reference>
<feature type="transmembrane region" description="Helical" evidence="9">
    <location>
        <begin position="80"/>
        <end position="101"/>
    </location>
</feature>
<keyword evidence="8 9" id="KW-0407">Ion channel</keyword>
<evidence type="ECO:0000256" key="8">
    <source>
        <dbReference type="ARBA" id="ARBA00023303"/>
    </source>
</evidence>
<proteinExistence type="inferred from homology"/>
<evidence type="ECO:0000256" key="7">
    <source>
        <dbReference type="ARBA" id="ARBA00023136"/>
    </source>
</evidence>
<gene>
    <name evidence="9 10" type="primary">mscL</name>
    <name evidence="10" type="ORF">DCF17_04850</name>
</gene>
<dbReference type="Pfam" id="PF01741">
    <property type="entry name" value="MscL"/>
    <property type="match status" value="1"/>
</dbReference>
<evidence type="ECO:0000313" key="11">
    <source>
        <dbReference type="Proteomes" id="UP000249081"/>
    </source>
</evidence>
<dbReference type="GO" id="GO:0005886">
    <property type="term" value="C:plasma membrane"/>
    <property type="evidence" value="ECO:0007669"/>
    <property type="project" value="UniProtKB-SubCell"/>
</dbReference>
<dbReference type="InterPro" id="IPR036019">
    <property type="entry name" value="MscL_channel"/>
</dbReference>
<accession>A0A2W4WHU0</accession>
<evidence type="ECO:0000256" key="1">
    <source>
        <dbReference type="ARBA" id="ARBA00004141"/>
    </source>
</evidence>
<evidence type="ECO:0000313" key="10">
    <source>
        <dbReference type="EMBL" id="PZO44022.1"/>
    </source>
</evidence>
<evidence type="ECO:0000256" key="2">
    <source>
        <dbReference type="ARBA" id="ARBA00022448"/>
    </source>
</evidence>
<dbReference type="EMBL" id="QBMN01000021">
    <property type="protein sequence ID" value="PZO44022.1"/>
    <property type="molecule type" value="Genomic_DNA"/>
</dbReference>
<keyword evidence="6 9" id="KW-0406">Ion transport</keyword>
<dbReference type="Proteomes" id="UP000249081">
    <property type="component" value="Unassembled WGS sequence"/>
</dbReference>
<dbReference type="NCBIfam" id="TIGR00220">
    <property type="entry name" value="mscL"/>
    <property type="match status" value="1"/>
</dbReference>
<evidence type="ECO:0000256" key="6">
    <source>
        <dbReference type="ARBA" id="ARBA00023065"/>
    </source>
</evidence>
<comment type="subunit">
    <text evidence="9">Homopentamer.</text>
</comment>
<feature type="transmembrane region" description="Helical" evidence="9">
    <location>
        <begin position="21"/>
        <end position="45"/>
    </location>
</feature>
<dbReference type="InterPro" id="IPR037673">
    <property type="entry name" value="MSC/AndL"/>
</dbReference>
<name>A0A2W4WHU0_9CYAN</name>